<comment type="caution">
    <text evidence="2">The sequence shown here is derived from an EMBL/GenBank/DDBJ whole genome shotgun (WGS) entry which is preliminary data.</text>
</comment>
<dbReference type="NCBIfam" id="NF001097">
    <property type="entry name" value="PRK00129.1"/>
    <property type="match status" value="1"/>
</dbReference>
<dbReference type="Gene3D" id="3.40.50.2020">
    <property type="match status" value="1"/>
</dbReference>
<dbReference type="PANTHER" id="PTHR11608:SF0">
    <property type="entry name" value="BIFUNCTIONAL PROTEIN PYRR"/>
    <property type="match status" value="1"/>
</dbReference>
<dbReference type="PANTHER" id="PTHR11608">
    <property type="entry name" value="BIFUNCTIONAL PROTEIN PYRR"/>
    <property type="match status" value="1"/>
</dbReference>
<gene>
    <name evidence="2" type="primary">upp</name>
    <name evidence="2" type="ORF">KK062_07755</name>
</gene>
<dbReference type="Pfam" id="PF14681">
    <property type="entry name" value="UPRTase"/>
    <property type="match status" value="1"/>
</dbReference>
<accession>A0AAP2DXY6</accession>
<keyword evidence="3" id="KW-1185">Reference proteome</keyword>
<dbReference type="RefSeq" id="WP_254083702.1">
    <property type="nucleotide sequence ID" value="NZ_JAHESE010000005.1"/>
</dbReference>
<evidence type="ECO:0000313" key="3">
    <source>
        <dbReference type="Proteomes" id="UP001319080"/>
    </source>
</evidence>
<dbReference type="AlphaFoldDB" id="A0AAP2DXY6"/>
<dbReference type="CDD" id="cd06223">
    <property type="entry name" value="PRTases_typeI"/>
    <property type="match status" value="1"/>
</dbReference>
<name>A0AAP2DXY6_9BACT</name>
<proteinExistence type="predicted"/>
<dbReference type="EC" id="2.4.2.9" evidence="2"/>
<sequence length="215" mass="24167">MVFNLSEQNSIANQFLAELRDRDIQRDRMRFRKNMERLGEIMAYEVSKKLQYGTRIVEGPLDKSRINVLKQEPLLVTILRAGLPYFQGFINVFDRADAAFVGAYRDEFAHELTVRTEYITTPALTGREVILVDPMLATGRSATDAIDLLIKKGGRPQHLHVVALVAAPEGIKQLAQHVNVPYSLWTCAIDESLNDKFYIVPGLGDAGDLSYGTKL</sequence>
<dbReference type="InterPro" id="IPR029057">
    <property type="entry name" value="PRTase-like"/>
</dbReference>
<dbReference type="EMBL" id="JAHESE010000005">
    <property type="protein sequence ID" value="MBT1708112.1"/>
    <property type="molecule type" value="Genomic_DNA"/>
</dbReference>
<dbReference type="InterPro" id="IPR000836">
    <property type="entry name" value="PRTase_dom"/>
</dbReference>
<reference evidence="2 3" key="1">
    <citation type="submission" date="2021-05" db="EMBL/GenBank/DDBJ databases">
        <title>A Polyphasic approach of four new species of the genus Ohtaekwangia: Ohtaekwangia histidinii sp. nov., Ohtaekwangia cretensis sp. nov., Ohtaekwangia indiensis sp. nov., Ohtaekwangia reichenbachii sp. nov. from diverse environment.</title>
        <authorList>
            <person name="Octaviana S."/>
        </authorList>
    </citation>
    <scope>NUCLEOTIDE SEQUENCE [LARGE SCALE GENOMIC DNA]</scope>
    <source>
        <strain evidence="2 3">PWU5</strain>
    </source>
</reference>
<dbReference type="Proteomes" id="UP001319080">
    <property type="component" value="Unassembled WGS sequence"/>
</dbReference>
<dbReference type="InterPro" id="IPR050137">
    <property type="entry name" value="PyrR_bifunctional"/>
</dbReference>
<organism evidence="2 3">
    <name type="scientific">Dawidia cretensis</name>
    <dbReference type="NCBI Taxonomy" id="2782350"/>
    <lineage>
        <taxon>Bacteria</taxon>
        <taxon>Pseudomonadati</taxon>
        <taxon>Bacteroidota</taxon>
        <taxon>Cytophagia</taxon>
        <taxon>Cytophagales</taxon>
        <taxon>Chryseotaleaceae</taxon>
        <taxon>Dawidia</taxon>
    </lineage>
</organism>
<dbReference type="SUPFAM" id="SSF53271">
    <property type="entry name" value="PRTase-like"/>
    <property type="match status" value="1"/>
</dbReference>
<dbReference type="GO" id="GO:0004845">
    <property type="term" value="F:uracil phosphoribosyltransferase activity"/>
    <property type="evidence" value="ECO:0007669"/>
    <property type="project" value="UniProtKB-EC"/>
</dbReference>
<keyword evidence="2" id="KW-0808">Transferase</keyword>
<protein>
    <submittedName>
        <fullName evidence="2">Uracil phosphoribosyltransferase</fullName>
        <ecNumber evidence="2">2.4.2.9</ecNumber>
    </submittedName>
</protein>
<evidence type="ECO:0000313" key="2">
    <source>
        <dbReference type="EMBL" id="MBT1708112.1"/>
    </source>
</evidence>
<feature type="domain" description="Phosphoribosyltransferase" evidence="1">
    <location>
        <begin position="9"/>
        <end position="213"/>
    </location>
</feature>
<evidence type="ECO:0000259" key="1">
    <source>
        <dbReference type="Pfam" id="PF14681"/>
    </source>
</evidence>
<keyword evidence="2" id="KW-0328">Glycosyltransferase</keyword>